<dbReference type="SUPFAM" id="SSF48452">
    <property type="entry name" value="TPR-like"/>
    <property type="match status" value="1"/>
</dbReference>
<dbReference type="GO" id="GO:0008312">
    <property type="term" value="F:7S RNA binding"/>
    <property type="evidence" value="ECO:0007669"/>
    <property type="project" value="TreeGrafter"/>
</dbReference>
<dbReference type="GO" id="GO:0043022">
    <property type="term" value="F:ribosome binding"/>
    <property type="evidence" value="ECO:0007669"/>
    <property type="project" value="TreeGrafter"/>
</dbReference>
<protein>
    <recommendedName>
        <fullName evidence="4">Signal recognition particle subunit SRP72</fullName>
    </recommendedName>
</protein>
<gene>
    <name evidence="2" type="ORF">PMALA_013850</name>
</gene>
<dbReference type="GO" id="GO:0006614">
    <property type="term" value="P:SRP-dependent cotranslational protein targeting to membrane"/>
    <property type="evidence" value="ECO:0007669"/>
    <property type="project" value="InterPro"/>
</dbReference>
<dbReference type="InterPro" id="IPR011990">
    <property type="entry name" value="TPR-like_helical_dom_sf"/>
</dbReference>
<evidence type="ECO:0000313" key="3">
    <source>
        <dbReference type="Proteomes" id="UP000078597"/>
    </source>
</evidence>
<dbReference type="EMBL" id="FLQW01000755">
    <property type="protein sequence ID" value="SBS85796.1"/>
    <property type="molecule type" value="Genomic_DNA"/>
</dbReference>
<proteinExistence type="predicted"/>
<feature type="compositionally biased region" description="Basic and acidic residues" evidence="1">
    <location>
        <begin position="784"/>
        <end position="796"/>
    </location>
</feature>
<dbReference type="PANTHER" id="PTHR14094">
    <property type="entry name" value="SIGNAL RECOGNITION PARTICLE 72"/>
    <property type="match status" value="1"/>
</dbReference>
<accession>A0A1A8W2B0</accession>
<dbReference type="AlphaFoldDB" id="A0A1A8W2B0"/>
<evidence type="ECO:0000256" key="1">
    <source>
        <dbReference type="SAM" id="MobiDB-lite"/>
    </source>
</evidence>
<feature type="region of interest" description="Disordered" evidence="1">
    <location>
        <begin position="758"/>
        <end position="813"/>
    </location>
</feature>
<dbReference type="VEuPathDB" id="PlasmoDB:PmUG01_09045700"/>
<dbReference type="PANTHER" id="PTHR14094:SF9">
    <property type="entry name" value="SIGNAL RECOGNITION PARTICLE SUBUNIT SRP72"/>
    <property type="match status" value="1"/>
</dbReference>
<organism evidence="2 3">
    <name type="scientific">Plasmodium malariae</name>
    <dbReference type="NCBI Taxonomy" id="5858"/>
    <lineage>
        <taxon>Eukaryota</taxon>
        <taxon>Sar</taxon>
        <taxon>Alveolata</taxon>
        <taxon>Apicomplexa</taxon>
        <taxon>Aconoidasida</taxon>
        <taxon>Haemosporida</taxon>
        <taxon>Plasmodiidae</taxon>
        <taxon>Plasmodium</taxon>
        <taxon>Plasmodium (Plasmodium)</taxon>
    </lineage>
</organism>
<evidence type="ECO:0000313" key="2">
    <source>
        <dbReference type="EMBL" id="SBS85796.1"/>
    </source>
</evidence>
<sequence>MSESQINSKDTPSIEEIKLNFETKKFENVLNLTKIIYNNNNCNEYALKARYSCFIEKGGFSKIIQEVIHCLIKDDTFKEGEKRKKKKKKKSFKDIFQENYRQIKDKNVLFEFFYSMYKLKKYKKLNGCLKYFKEHENKYEDFIDVLLAEVNFKLHNFDVCINSYEFLLRNNKAKQVIAATVNLNSSYFSLYIKLLYEYNFLRKKKNTKRSQRKEKYKNNKDVKNEKHKKSISNRDGNDNDNDNYSYNYNSNDKINSNCNDDSNGNGNTGGTTVKAHGAIEFKDIQNLKDQIAASTNDFNYDKNDSFEQLFNYATFFAIEKNFSEALKFLDILDDVCNNTLIAGEIGSDNADISVEVEEEGVNGYTEVTREKMKGANMSMNHVDELSIKRVLIQMERAYVYSKTNKVNEAISLYENILKNYDNNINEDIVLLAYNNYIALMHNDSQKVFEKKNSKKTTPLLFTINTDKLNQIKIFLIMNKRVHNELSEYITSTINFNECILSLSNNNKEEFKSKLAKFSLKFSNSVLLDRLYILLYKDINYLKCKHYIHNNIDLMNSVENKIKFINAYIYLCYEKKNYKDIVNILLKYQHIFQSSPSHYGIFFSNLFHIYICVNYKENCKKTSGSESATDNALLPHKNLEAVISLFEKYKNSVKTNIQIVNYETLLLVSKYLICHDKSNILIDIFDYLSKEVKNNFNFFTCFTYIYTYMNINNAYKYEDKLKKIVLPETYLIDVEELENKSIPFDSIVNNNLSSLSVDKSKRKRKRLRKKNKKSIETLNNQSSYDPDKWLPKHEKSGFKKSKKKKQKMEADKTKDVVYVEENKTQINQAKLQNLKKRRKK</sequence>
<feature type="compositionally biased region" description="Basic residues" evidence="1">
    <location>
        <begin position="759"/>
        <end position="771"/>
    </location>
</feature>
<evidence type="ECO:0008006" key="4">
    <source>
        <dbReference type="Google" id="ProtNLM"/>
    </source>
</evidence>
<dbReference type="GO" id="GO:0005786">
    <property type="term" value="C:signal recognition particle, endoplasmic reticulum targeting"/>
    <property type="evidence" value="ECO:0007669"/>
    <property type="project" value="TreeGrafter"/>
</dbReference>
<reference evidence="3" key="1">
    <citation type="submission" date="2016-05" db="EMBL/GenBank/DDBJ databases">
        <authorList>
            <person name="Naeem Raeece"/>
        </authorList>
    </citation>
    <scope>NUCLEOTIDE SEQUENCE [LARGE SCALE GENOMIC DNA]</scope>
</reference>
<name>A0A1A8W2B0_PLAMA</name>
<dbReference type="InterPro" id="IPR026270">
    <property type="entry name" value="SRP72"/>
</dbReference>
<feature type="region of interest" description="Disordered" evidence="1">
    <location>
        <begin position="207"/>
        <end position="249"/>
    </location>
</feature>
<dbReference type="Proteomes" id="UP000078597">
    <property type="component" value="Unassembled WGS sequence"/>
</dbReference>